<dbReference type="Gene3D" id="3.40.1580.10">
    <property type="entry name" value="SMI1/KNR4-like"/>
    <property type="match status" value="1"/>
</dbReference>
<organism evidence="2 3">
    <name type="scientific">Fibrella forsythiae</name>
    <dbReference type="NCBI Taxonomy" id="2817061"/>
    <lineage>
        <taxon>Bacteria</taxon>
        <taxon>Pseudomonadati</taxon>
        <taxon>Bacteroidota</taxon>
        <taxon>Cytophagia</taxon>
        <taxon>Cytophagales</taxon>
        <taxon>Spirosomataceae</taxon>
        <taxon>Fibrella</taxon>
    </lineage>
</organism>
<sequence length="216" mass="24769">MTERVEGVLSGVSRPVRQVRHRWTERRQMRFGRQGNVPECHRSTALFTAINCIQIMDVSTVLILDQPPANIERIIDFEKTYDLKIPAEYRNFLLQSDGAEVSGQIQHPIINDWMLMLYSRLASIDDLINGMISLKQYQDSDYRLQYIDSIIEIGGTHDGPSIFMGCKGEITGKIYLNDSECDTGMDLTENNEFPIFLIADSFSTFLSLIKPYEFND</sequence>
<keyword evidence="3" id="KW-1185">Reference proteome</keyword>
<reference evidence="2 3" key="1">
    <citation type="submission" date="2021-03" db="EMBL/GenBank/DDBJ databases">
        <title>Fibrella sp. HMF5405 genome sequencing and assembly.</title>
        <authorList>
            <person name="Kang H."/>
            <person name="Kim H."/>
            <person name="Bae S."/>
            <person name="Joh K."/>
        </authorList>
    </citation>
    <scope>NUCLEOTIDE SEQUENCE [LARGE SCALE GENOMIC DNA]</scope>
    <source>
        <strain evidence="2 3">HMF5405</strain>
    </source>
</reference>
<proteinExistence type="predicted"/>
<dbReference type="Proteomes" id="UP000664628">
    <property type="component" value="Unassembled WGS sequence"/>
</dbReference>
<dbReference type="RefSeq" id="WP_207330645.1">
    <property type="nucleotide sequence ID" value="NZ_JAFMYW010000006.1"/>
</dbReference>
<dbReference type="SMART" id="SM00860">
    <property type="entry name" value="SMI1_KNR4"/>
    <property type="match status" value="1"/>
</dbReference>
<name>A0ABS3JL18_9BACT</name>
<comment type="caution">
    <text evidence="2">The sequence shown here is derived from an EMBL/GenBank/DDBJ whole genome shotgun (WGS) entry which is preliminary data.</text>
</comment>
<dbReference type="InterPro" id="IPR018958">
    <property type="entry name" value="Knr4/Smi1-like_dom"/>
</dbReference>
<dbReference type="SUPFAM" id="SSF160631">
    <property type="entry name" value="SMI1/KNR4-like"/>
    <property type="match status" value="1"/>
</dbReference>
<protein>
    <submittedName>
        <fullName evidence="2">SMI1/KNR4 family protein</fullName>
    </submittedName>
</protein>
<evidence type="ECO:0000313" key="2">
    <source>
        <dbReference type="EMBL" id="MBO0950690.1"/>
    </source>
</evidence>
<gene>
    <name evidence="2" type="ORF">J2I46_19005</name>
</gene>
<evidence type="ECO:0000313" key="3">
    <source>
        <dbReference type="Proteomes" id="UP000664628"/>
    </source>
</evidence>
<dbReference type="Pfam" id="PF09346">
    <property type="entry name" value="SMI1_KNR4"/>
    <property type="match status" value="1"/>
</dbReference>
<feature type="domain" description="Knr4/Smi1-like" evidence="1">
    <location>
        <begin position="68"/>
        <end position="130"/>
    </location>
</feature>
<accession>A0ABS3JL18</accession>
<evidence type="ECO:0000259" key="1">
    <source>
        <dbReference type="SMART" id="SM00860"/>
    </source>
</evidence>
<dbReference type="EMBL" id="JAFMYW010000006">
    <property type="protein sequence ID" value="MBO0950690.1"/>
    <property type="molecule type" value="Genomic_DNA"/>
</dbReference>
<dbReference type="InterPro" id="IPR037883">
    <property type="entry name" value="Knr4/Smi1-like_sf"/>
</dbReference>